<dbReference type="EMBL" id="BDSP01000259">
    <property type="protein sequence ID" value="GAX27811.1"/>
    <property type="molecule type" value="Genomic_DNA"/>
</dbReference>
<dbReference type="InParanoid" id="A0A1Z5KP69"/>
<proteinExistence type="predicted"/>
<organism evidence="2 3">
    <name type="scientific">Fistulifera solaris</name>
    <name type="common">Oleaginous diatom</name>
    <dbReference type="NCBI Taxonomy" id="1519565"/>
    <lineage>
        <taxon>Eukaryota</taxon>
        <taxon>Sar</taxon>
        <taxon>Stramenopiles</taxon>
        <taxon>Ochrophyta</taxon>
        <taxon>Bacillariophyta</taxon>
        <taxon>Bacillariophyceae</taxon>
        <taxon>Bacillariophycidae</taxon>
        <taxon>Naviculales</taxon>
        <taxon>Naviculaceae</taxon>
        <taxon>Fistulifera</taxon>
    </lineage>
</organism>
<dbReference type="OrthoDB" id="120976at2759"/>
<dbReference type="AlphaFoldDB" id="A0A1Z5KP69"/>
<name>A0A1Z5KP69_FISSO</name>
<evidence type="ECO:0000313" key="2">
    <source>
        <dbReference type="EMBL" id="GAX27811.1"/>
    </source>
</evidence>
<comment type="caution">
    <text evidence="2">The sequence shown here is derived from an EMBL/GenBank/DDBJ whole genome shotgun (WGS) entry which is preliminary data.</text>
</comment>
<evidence type="ECO:0000313" key="3">
    <source>
        <dbReference type="Proteomes" id="UP000198406"/>
    </source>
</evidence>
<sequence length="522" mass="59966">MADRKTDTSPLMEKIPSDLLAPEQVARWHHAGERSTYRFLRNPLDLKELNKQKRCFAVWSDNGTLTYVVPRNSYDLAENYHLSLHYDDGPTLYIFGLLQDAVARTAEFFLGLEKKKRADSEFSIEGRGTSALNFRALSSMCFTQLFTAAPKRSIRLENIRLSIQQATILASRPHPISLRLEYCEFEDGGVAFIETLENRKTSFGSLFLDESVPFDDENLKRFLQIDTIEFLSLPHLKNKIAFLPFSTKAGHLRYQIVPSLLLNAASLNLVTEKLDLTIEETEDEEIESFPKDPVLSFLRRLAEFNHLVEFKIRFDFLDCDSKIPKSVVKELIRVVNTHPNMKVLDLSIYDDDLEWDRHVQTLFDGIKNHKGLRTVILNVDEAAFGPRHQYDYSYLQELLTNNRYIEVMNDNRERYWGDETIRKLYRLNHFYRGSLSLSTDPSPERQVYVAKALLGSALKSFQRSALLLSDHADILFELLQLAPQDELSEQEGTSPSPAIQRRKRKRETAHGGSVKTGSGAHS</sequence>
<dbReference type="SUPFAM" id="SSF52047">
    <property type="entry name" value="RNI-like"/>
    <property type="match status" value="1"/>
</dbReference>
<accession>A0A1Z5KP69</accession>
<feature type="region of interest" description="Disordered" evidence="1">
    <location>
        <begin position="485"/>
        <end position="522"/>
    </location>
</feature>
<keyword evidence="3" id="KW-1185">Reference proteome</keyword>
<gene>
    <name evidence="2" type="ORF">FisN_13Hu082</name>
</gene>
<reference evidence="2 3" key="1">
    <citation type="journal article" date="2015" name="Plant Cell">
        <title>Oil accumulation by the oleaginous diatom Fistulifera solaris as revealed by the genome and transcriptome.</title>
        <authorList>
            <person name="Tanaka T."/>
            <person name="Maeda Y."/>
            <person name="Veluchamy A."/>
            <person name="Tanaka M."/>
            <person name="Abida H."/>
            <person name="Marechal E."/>
            <person name="Bowler C."/>
            <person name="Muto M."/>
            <person name="Sunaga Y."/>
            <person name="Tanaka M."/>
            <person name="Yoshino T."/>
            <person name="Taniguchi T."/>
            <person name="Fukuda Y."/>
            <person name="Nemoto M."/>
            <person name="Matsumoto M."/>
            <person name="Wong P.S."/>
            <person name="Aburatani S."/>
            <person name="Fujibuchi W."/>
        </authorList>
    </citation>
    <scope>NUCLEOTIDE SEQUENCE [LARGE SCALE GENOMIC DNA]</scope>
    <source>
        <strain evidence="2 3">JPCC DA0580</strain>
    </source>
</reference>
<protein>
    <submittedName>
        <fullName evidence="2">Uncharacterized protein</fullName>
    </submittedName>
</protein>
<dbReference type="Proteomes" id="UP000198406">
    <property type="component" value="Unassembled WGS sequence"/>
</dbReference>
<evidence type="ECO:0000256" key="1">
    <source>
        <dbReference type="SAM" id="MobiDB-lite"/>
    </source>
</evidence>